<gene>
    <name evidence="1" type="ORF">AVL57_12675</name>
</gene>
<accession>A0ABN4LMU9</accession>
<dbReference type="Proteomes" id="UP000056750">
    <property type="component" value="Chromosome"/>
</dbReference>
<keyword evidence="2" id="KW-1185">Reference proteome</keyword>
<evidence type="ECO:0000313" key="1">
    <source>
        <dbReference type="EMBL" id="AMJ74738.1"/>
    </source>
</evidence>
<evidence type="ECO:0000313" key="2">
    <source>
        <dbReference type="Proteomes" id="UP000056750"/>
    </source>
</evidence>
<protein>
    <submittedName>
        <fullName evidence="1">Uncharacterized protein</fullName>
    </submittedName>
</protein>
<proteinExistence type="predicted"/>
<reference evidence="1 2" key="1">
    <citation type="submission" date="2015-12" db="EMBL/GenBank/DDBJ databases">
        <title>Intraspecies pangenome expansion in the marine bacterium Alteromonas.</title>
        <authorList>
            <person name="Lopez-Perez M."/>
            <person name="Rodriguez-Valera F."/>
        </authorList>
    </citation>
    <scope>NUCLEOTIDE SEQUENCE [LARGE SCALE GENOMIC DNA]</scope>
    <source>
        <strain evidence="1 2">LMG 21861</strain>
    </source>
</reference>
<sequence>MVVPSIELSSSELLRQKNQNIKQNIFSFSIKNFVGKYNAKKCTSLWGVKNVNLQILLLFKMLKLLKFNLFCNCCDVAMKGRSGVGELRRRSEIHDQNSLQKIIVATMRKIRFLFLAPR</sequence>
<dbReference type="EMBL" id="CP013926">
    <property type="protein sequence ID" value="AMJ74738.1"/>
    <property type="molecule type" value="Genomic_DNA"/>
</dbReference>
<organism evidence="1 2">
    <name type="scientific">Alteromonas stellipolaris</name>
    <dbReference type="NCBI Taxonomy" id="233316"/>
    <lineage>
        <taxon>Bacteria</taxon>
        <taxon>Pseudomonadati</taxon>
        <taxon>Pseudomonadota</taxon>
        <taxon>Gammaproteobacteria</taxon>
        <taxon>Alteromonadales</taxon>
        <taxon>Alteromonadaceae</taxon>
        <taxon>Alteromonas/Salinimonas group</taxon>
        <taxon>Alteromonas</taxon>
    </lineage>
</organism>
<name>A0ABN4LMU9_9ALTE</name>